<evidence type="ECO:0000256" key="1">
    <source>
        <dbReference type="SAM" id="MobiDB-lite"/>
    </source>
</evidence>
<evidence type="ECO:0000259" key="2">
    <source>
        <dbReference type="PROSITE" id="PS50181"/>
    </source>
</evidence>
<reference evidence="3 4" key="2">
    <citation type="submission" date="2018-11" db="EMBL/GenBank/DDBJ databases">
        <authorList>
            <consortium name="Pathogen Informatics"/>
        </authorList>
    </citation>
    <scope>NUCLEOTIDE SEQUENCE [LARGE SCALE GENOMIC DNA]</scope>
</reference>
<dbReference type="InterPro" id="IPR036047">
    <property type="entry name" value="F-box-like_dom_sf"/>
</dbReference>
<evidence type="ECO:0000313" key="4">
    <source>
        <dbReference type="Proteomes" id="UP000050794"/>
    </source>
</evidence>
<proteinExistence type="predicted"/>
<dbReference type="EMBL" id="UYWY01001408">
    <property type="protein sequence ID" value="VDM26721.1"/>
    <property type="molecule type" value="Genomic_DNA"/>
</dbReference>
<feature type="region of interest" description="Disordered" evidence="1">
    <location>
        <begin position="78"/>
        <end position="106"/>
    </location>
</feature>
<evidence type="ECO:0000313" key="3">
    <source>
        <dbReference type="EMBL" id="VDM26721.1"/>
    </source>
</evidence>
<dbReference type="SMART" id="SM00256">
    <property type="entry name" value="FBOX"/>
    <property type="match status" value="1"/>
</dbReference>
<dbReference type="WBParaSite" id="TCNE_0000171701-mRNA-1">
    <property type="protein sequence ID" value="TCNE_0000171701-mRNA-1"/>
    <property type="gene ID" value="TCNE_0000171701"/>
</dbReference>
<dbReference type="Pfam" id="PF12937">
    <property type="entry name" value="F-box-like"/>
    <property type="match status" value="1"/>
</dbReference>
<organism evidence="4 5">
    <name type="scientific">Toxocara canis</name>
    <name type="common">Canine roundworm</name>
    <dbReference type="NCBI Taxonomy" id="6265"/>
    <lineage>
        <taxon>Eukaryota</taxon>
        <taxon>Metazoa</taxon>
        <taxon>Ecdysozoa</taxon>
        <taxon>Nematoda</taxon>
        <taxon>Chromadorea</taxon>
        <taxon>Rhabditida</taxon>
        <taxon>Spirurina</taxon>
        <taxon>Ascaridomorpha</taxon>
        <taxon>Ascaridoidea</taxon>
        <taxon>Toxocaridae</taxon>
        <taxon>Toxocara</taxon>
    </lineage>
</organism>
<evidence type="ECO:0000313" key="5">
    <source>
        <dbReference type="WBParaSite" id="TCNE_0000171701-mRNA-1"/>
    </source>
</evidence>
<dbReference type="Gene3D" id="1.20.1280.50">
    <property type="match status" value="1"/>
</dbReference>
<reference evidence="5" key="1">
    <citation type="submission" date="2016-06" db="UniProtKB">
        <authorList>
            <consortium name="WormBaseParasite"/>
        </authorList>
    </citation>
    <scope>IDENTIFICATION</scope>
</reference>
<dbReference type="CDD" id="cd09917">
    <property type="entry name" value="F-box_SF"/>
    <property type="match status" value="1"/>
</dbReference>
<gene>
    <name evidence="3" type="ORF">TCNE_LOCUS1718</name>
</gene>
<sequence>MVKLDELPLTVLMKIFECVPDPNDVCNLSEVCRLFDQLITDHPHKLSKFAVDKFDVHVRYTWNGLVRVSLIAFRNDGKGHHPPETLKVGVKSCDSTPPNLGRDFGNLEASEIRGSPKWGGGGEVA</sequence>
<dbReference type="PROSITE" id="PS50181">
    <property type="entry name" value="FBOX"/>
    <property type="match status" value="1"/>
</dbReference>
<dbReference type="Proteomes" id="UP000050794">
    <property type="component" value="Unassembled WGS sequence"/>
</dbReference>
<feature type="domain" description="F-box" evidence="2">
    <location>
        <begin position="1"/>
        <end position="49"/>
    </location>
</feature>
<dbReference type="InterPro" id="IPR001810">
    <property type="entry name" value="F-box_dom"/>
</dbReference>
<name>A0A183TZP8_TOXCA</name>
<dbReference type="SUPFAM" id="SSF81383">
    <property type="entry name" value="F-box domain"/>
    <property type="match status" value="1"/>
</dbReference>
<accession>A0A183TZP8</accession>
<keyword evidence="4" id="KW-1185">Reference proteome</keyword>
<protein>
    <submittedName>
        <fullName evidence="5">F-box domain-containing protein</fullName>
    </submittedName>
</protein>
<dbReference type="AlphaFoldDB" id="A0A183TZP8"/>